<proteinExistence type="predicted"/>
<protein>
    <submittedName>
        <fullName evidence="1">Uncharacterized protein</fullName>
    </submittedName>
</protein>
<dbReference type="AlphaFoldDB" id="Q4ZSG6"/>
<reference evidence="1 2" key="1">
    <citation type="journal article" date="2005" name="Proc. Natl. Acad. Sci. U.S.A.">
        <title>Comparison of the complete genome sequences of Pseudomonas syringae pv. syringae B728a and pv. tomato DC3000.</title>
        <authorList>
            <person name="Feil H."/>
            <person name="Feil W.S."/>
            <person name="Chain P."/>
            <person name="Larimer F."/>
            <person name="Dibartolo G."/>
            <person name="Copeland A."/>
            <person name="Lykidis A."/>
            <person name="Trong S."/>
            <person name="Nolan M."/>
            <person name="Goltsman E."/>
            <person name="Thiel J."/>
            <person name="Malfatti S."/>
            <person name="Loper J.E."/>
            <person name="Lapidus A."/>
            <person name="Detter J.C."/>
            <person name="Land M."/>
            <person name="Richardson P.M."/>
            <person name="Kyrpides N.C."/>
            <person name="Ivanova N."/>
            <person name="Lindow S.E."/>
        </authorList>
    </citation>
    <scope>NUCLEOTIDE SEQUENCE [LARGE SCALE GENOMIC DNA]</scope>
    <source>
        <strain evidence="1 2">B728a</strain>
    </source>
</reference>
<accession>Q4ZSG6</accession>
<name>Q4ZSG6_PSEU2</name>
<dbReference type="EMBL" id="CP000075">
    <property type="protein sequence ID" value="AAY37906.1"/>
    <property type="molecule type" value="Genomic_DNA"/>
</dbReference>
<evidence type="ECO:0000313" key="2">
    <source>
        <dbReference type="Proteomes" id="UP000000426"/>
    </source>
</evidence>
<organism evidence="1 2">
    <name type="scientific">Pseudomonas syringae pv. syringae (strain B728a)</name>
    <dbReference type="NCBI Taxonomy" id="205918"/>
    <lineage>
        <taxon>Bacteria</taxon>
        <taxon>Pseudomonadati</taxon>
        <taxon>Pseudomonadota</taxon>
        <taxon>Gammaproteobacteria</taxon>
        <taxon>Pseudomonadales</taxon>
        <taxon>Pseudomonadaceae</taxon>
        <taxon>Pseudomonas</taxon>
        <taxon>Pseudomonas syringae</taxon>
    </lineage>
</organism>
<dbReference type="OrthoDB" id="9900028at2"/>
<sequence length="79" mass="8711">MTAVWQIPPRRQPRRQLVSPEIPVSALDALRVRRCSASNSVRTFCAAGCGYSCGLLRNLLLLKVNIFRHGLCSVQGQAC</sequence>
<dbReference type="Proteomes" id="UP000000426">
    <property type="component" value="Chromosome"/>
</dbReference>
<dbReference type="HOGENOM" id="CLU_2603388_0_0_6"/>
<evidence type="ECO:0000313" key="1">
    <source>
        <dbReference type="EMBL" id="AAY37906.1"/>
    </source>
</evidence>
<dbReference type="KEGG" id="psb:Psyr_2872"/>
<gene>
    <name evidence="1" type="ordered locus">Psyr_2872</name>
</gene>